<comment type="caution">
    <text evidence="1">The sequence shown here is derived from an EMBL/GenBank/DDBJ whole genome shotgun (WGS) entry which is preliminary data.</text>
</comment>
<proteinExistence type="predicted"/>
<name>A0AAN7U734_9MYCE</name>
<protein>
    <submittedName>
        <fullName evidence="1">Uncharacterized protein</fullName>
    </submittedName>
</protein>
<evidence type="ECO:0000313" key="1">
    <source>
        <dbReference type="EMBL" id="KAK5580500.1"/>
    </source>
</evidence>
<evidence type="ECO:0000313" key="2">
    <source>
        <dbReference type="Proteomes" id="UP001344447"/>
    </source>
</evidence>
<dbReference type="Proteomes" id="UP001344447">
    <property type="component" value="Unassembled WGS sequence"/>
</dbReference>
<reference evidence="1 2" key="1">
    <citation type="submission" date="2023-11" db="EMBL/GenBank/DDBJ databases">
        <title>Dfirmibasis_genome.</title>
        <authorList>
            <person name="Edelbroek B."/>
            <person name="Kjellin J."/>
            <person name="Jerlstrom-Hultqvist J."/>
            <person name="Soderbom F."/>
        </authorList>
    </citation>
    <scope>NUCLEOTIDE SEQUENCE [LARGE SCALE GENOMIC DNA]</scope>
    <source>
        <strain evidence="1 2">TNS-C-14</strain>
    </source>
</reference>
<gene>
    <name evidence="1" type="ORF">RB653_000519</name>
</gene>
<sequence length="31" mass="3739">MWKKKKTGLKKKKNWLCAQNCMVKKIIFTIV</sequence>
<accession>A0AAN7U734</accession>
<dbReference type="EMBL" id="JAVFKY010000002">
    <property type="protein sequence ID" value="KAK5580500.1"/>
    <property type="molecule type" value="Genomic_DNA"/>
</dbReference>
<organism evidence="1 2">
    <name type="scientific">Dictyostelium firmibasis</name>
    <dbReference type="NCBI Taxonomy" id="79012"/>
    <lineage>
        <taxon>Eukaryota</taxon>
        <taxon>Amoebozoa</taxon>
        <taxon>Evosea</taxon>
        <taxon>Eumycetozoa</taxon>
        <taxon>Dictyostelia</taxon>
        <taxon>Dictyosteliales</taxon>
        <taxon>Dictyosteliaceae</taxon>
        <taxon>Dictyostelium</taxon>
    </lineage>
</organism>
<keyword evidence="2" id="KW-1185">Reference proteome</keyword>
<dbReference type="AlphaFoldDB" id="A0AAN7U734"/>